<dbReference type="Pfam" id="PF07228">
    <property type="entry name" value="SpoIIE"/>
    <property type="match status" value="1"/>
</dbReference>
<dbReference type="RefSeq" id="WP_066921271.1">
    <property type="nucleotide sequence ID" value="NZ_CP011971.1"/>
</dbReference>
<keyword evidence="3" id="KW-1185">Reference proteome</keyword>
<dbReference type="KEGG" id="sdf:ACG33_11325"/>
<accession>A0A127FDI9</accession>
<protein>
    <recommendedName>
        <fullName evidence="1">PPM-type phosphatase domain-containing protein</fullName>
    </recommendedName>
</protein>
<dbReference type="Gene3D" id="3.60.40.10">
    <property type="entry name" value="PPM-type phosphatase domain"/>
    <property type="match status" value="1"/>
</dbReference>
<dbReference type="SUPFAM" id="SSF81606">
    <property type="entry name" value="PP2C-like"/>
    <property type="match status" value="1"/>
</dbReference>
<evidence type="ECO:0000259" key="1">
    <source>
        <dbReference type="SMART" id="SM00331"/>
    </source>
</evidence>
<proteinExistence type="predicted"/>
<feature type="domain" description="PPM-type phosphatase" evidence="1">
    <location>
        <begin position="5"/>
        <end position="195"/>
    </location>
</feature>
<gene>
    <name evidence="2" type="ORF">ACG33_11325</name>
</gene>
<name>A0A127FDI9_STEDE</name>
<dbReference type="OrthoDB" id="260493at2"/>
<organism evidence="2 3">
    <name type="scientific">Steroidobacter denitrificans</name>
    <dbReference type="NCBI Taxonomy" id="465721"/>
    <lineage>
        <taxon>Bacteria</taxon>
        <taxon>Pseudomonadati</taxon>
        <taxon>Pseudomonadota</taxon>
        <taxon>Gammaproteobacteria</taxon>
        <taxon>Steroidobacterales</taxon>
        <taxon>Steroidobacteraceae</taxon>
        <taxon>Steroidobacter</taxon>
    </lineage>
</organism>
<dbReference type="STRING" id="465721.ACG33_11325"/>
<evidence type="ECO:0000313" key="3">
    <source>
        <dbReference type="Proteomes" id="UP000070250"/>
    </source>
</evidence>
<dbReference type="Proteomes" id="UP000070250">
    <property type="component" value="Chromosome"/>
</dbReference>
<dbReference type="AlphaFoldDB" id="A0A127FDI9"/>
<dbReference type="EMBL" id="CP011971">
    <property type="protein sequence ID" value="AMN47679.1"/>
    <property type="molecule type" value="Genomic_DNA"/>
</dbReference>
<dbReference type="InterPro" id="IPR001932">
    <property type="entry name" value="PPM-type_phosphatase-like_dom"/>
</dbReference>
<sequence>MISVTHRIESGGQNEDRILVERSDRRTIVAVCDGMGNGGRGAQAAELAISELERVWRGGGFIDWSRTLRRIDQLLKLQVQGGETTCVVAEISDTGSCRGASVGDSGAWMLPTGSPIRDLTINQVRARLGSGQAGPSQFKMQLMGRLLIASDGLLKYVRLTDIKTYAARGVEALIDSVRLKDGALQDDVAMILVEPCAPCTLNQA</sequence>
<evidence type="ECO:0000313" key="2">
    <source>
        <dbReference type="EMBL" id="AMN47679.1"/>
    </source>
</evidence>
<reference evidence="2 3" key="1">
    <citation type="submission" date="2015-06" db="EMBL/GenBank/DDBJ databases">
        <title>A Comprehensive Approach to Explore the Metabolic and Phylogenetic Diversity of Bacterial Steroid Degradation in the Environment: Testosterone as an Example.</title>
        <authorList>
            <person name="Yang F.-C."/>
            <person name="Chen Y.-L."/>
            <person name="Yu C.-P."/>
            <person name="Tang S.-L."/>
            <person name="Wang P.-H."/>
            <person name="Ismail W."/>
            <person name="Wang C.-H."/>
            <person name="Yang C.-Y."/>
            <person name="Chiang Y.-R."/>
        </authorList>
    </citation>
    <scope>NUCLEOTIDE SEQUENCE [LARGE SCALE GENOMIC DNA]</scope>
    <source>
        <strain evidence="2 3">DSM 18526</strain>
    </source>
</reference>
<dbReference type="SMART" id="SM00331">
    <property type="entry name" value="PP2C_SIG"/>
    <property type="match status" value="1"/>
</dbReference>
<dbReference type="InterPro" id="IPR036457">
    <property type="entry name" value="PPM-type-like_dom_sf"/>
</dbReference>